<accession>A0ACC2UU13</accession>
<comment type="caution">
    <text evidence="1">The sequence shown here is derived from an EMBL/GenBank/DDBJ whole genome shotgun (WGS) entry which is preliminary data.</text>
</comment>
<reference evidence="1" key="1">
    <citation type="submission" date="2022-04" db="EMBL/GenBank/DDBJ databases">
        <title>Genome of the entomopathogenic fungus Entomophthora muscae.</title>
        <authorList>
            <person name="Elya C."/>
            <person name="Lovett B.R."/>
            <person name="Lee E."/>
            <person name="Macias A.M."/>
            <person name="Hajek A.E."/>
            <person name="De Bivort B.L."/>
            <person name="Kasson M.T."/>
            <person name="De Fine Licht H.H."/>
            <person name="Stajich J.E."/>
        </authorList>
    </citation>
    <scope>NUCLEOTIDE SEQUENCE</scope>
    <source>
        <strain evidence="1">Berkeley</strain>
    </source>
</reference>
<name>A0ACC2UU13_9FUNG</name>
<dbReference type="EMBL" id="QTSX02000006">
    <property type="protein sequence ID" value="KAJ9090427.1"/>
    <property type="molecule type" value="Genomic_DNA"/>
</dbReference>
<gene>
    <name evidence="1" type="ORF">DSO57_1002736</name>
</gene>
<protein>
    <submittedName>
        <fullName evidence="1">Uncharacterized protein</fullName>
    </submittedName>
</protein>
<organism evidence="1 2">
    <name type="scientific">Entomophthora muscae</name>
    <dbReference type="NCBI Taxonomy" id="34485"/>
    <lineage>
        <taxon>Eukaryota</taxon>
        <taxon>Fungi</taxon>
        <taxon>Fungi incertae sedis</taxon>
        <taxon>Zoopagomycota</taxon>
        <taxon>Entomophthoromycotina</taxon>
        <taxon>Entomophthoromycetes</taxon>
        <taxon>Entomophthorales</taxon>
        <taxon>Entomophthoraceae</taxon>
        <taxon>Entomophthora</taxon>
    </lineage>
</organism>
<dbReference type="Proteomes" id="UP001165960">
    <property type="component" value="Unassembled WGS sequence"/>
</dbReference>
<keyword evidence="2" id="KW-1185">Reference proteome</keyword>
<proteinExistence type="predicted"/>
<evidence type="ECO:0000313" key="2">
    <source>
        <dbReference type="Proteomes" id="UP001165960"/>
    </source>
</evidence>
<sequence length="92" mass="10240">MSTPARQPVPKVSSEASSLVIASPAAEFSAVFKFWASQAVSTFSGEGFKAWLYSFRDYCDSFNLPDSAHLREVGSKLHGNVHIWHQDMLFET</sequence>
<evidence type="ECO:0000313" key="1">
    <source>
        <dbReference type="EMBL" id="KAJ9090427.1"/>
    </source>
</evidence>